<evidence type="ECO:0000256" key="6">
    <source>
        <dbReference type="SAM" id="Phobius"/>
    </source>
</evidence>
<protein>
    <submittedName>
        <fullName evidence="7">Caa3-type cytochrome oxidase assembly factor Caa3/CtaG</fullName>
    </submittedName>
</protein>
<reference evidence="7 8" key="1">
    <citation type="submission" date="2018-03" db="EMBL/GenBank/DDBJ databases">
        <title>Genomic Encyclopedia of Archaeal and Bacterial Type Strains, Phase II (KMG-II): from individual species to whole genera.</title>
        <authorList>
            <person name="Goeker M."/>
        </authorList>
    </citation>
    <scope>NUCLEOTIDE SEQUENCE [LARGE SCALE GENOMIC DNA]</scope>
    <source>
        <strain evidence="7 8">DSM 43146</strain>
    </source>
</reference>
<dbReference type="OrthoDB" id="5024156at2"/>
<dbReference type="GO" id="GO:0005886">
    <property type="term" value="C:plasma membrane"/>
    <property type="evidence" value="ECO:0007669"/>
    <property type="project" value="UniProtKB-SubCell"/>
</dbReference>
<dbReference type="AlphaFoldDB" id="A0A2T0JWS4"/>
<evidence type="ECO:0000313" key="7">
    <source>
        <dbReference type="EMBL" id="PRX12224.1"/>
    </source>
</evidence>
<name>A0A2T0JWS4_9ACTN</name>
<evidence type="ECO:0000256" key="2">
    <source>
        <dbReference type="ARBA" id="ARBA00022475"/>
    </source>
</evidence>
<feature type="transmembrane region" description="Helical" evidence="6">
    <location>
        <begin position="79"/>
        <end position="101"/>
    </location>
</feature>
<sequence length="163" mass="17739">MPDLVLGCDHAGGPEVERHVREPRHAHRIAASLRRRGITLPGVVLGIGIQVVQVHFLLAGYLFAWVVAGPDPAPRRPSVPVRLMVLGVAIAFHAVFSQLMFAGVVGDPATPRAEREGGAELMYYGGDIAELLLAAALVTRWRPRRQGTNTARTQSSFFSLKMR</sequence>
<accession>A0A2T0JWS4</accession>
<dbReference type="Proteomes" id="UP000239415">
    <property type="component" value="Unassembled WGS sequence"/>
</dbReference>
<keyword evidence="5 6" id="KW-0472">Membrane</keyword>
<dbReference type="EMBL" id="PVMZ01000029">
    <property type="protein sequence ID" value="PRX12224.1"/>
    <property type="molecule type" value="Genomic_DNA"/>
</dbReference>
<organism evidence="7 8">
    <name type="scientific">Actinoplanes italicus</name>
    <dbReference type="NCBI Taxonomy" id="113567"/>
    <lineage>
        <taxon>Bacteria</taxon>
        <taxon>Bacillati</taxon>
        <taxon>Actinomycetota</taxon>
        <taxon>Actinomycetes</taxon>
        <taxon>Micromonosporales</taxon>
        <taxon>Micromonosporaceae</taxon>
        <taxon>Actinoplanes</taxon>
    </lineage>
</organism>
<dbReference type="InterPro" id="IPR019108">
    <property type="entry name" value="Caa3_assmbl_CtaG-rel"/>
</dbReference>
<keyword evidence="8" id="KW-1185">Reference proteome</keyword>
<comment type="subcellular location">
    <subcellularLocation>
        <location evidence="1">Cell membrane</location>
        <topology evidence="1">Multi-pass membrane protein</topology>
    </subcellularLocation>
</comment>
<gene>
    <name evidence="7" type="ORF">CLV67_12981</name>
</gene>
<keyword evidence="2" id="KW-1003">Cell membrane</keyword>
<evidence type="ECO:0000313" key="8">
    <source>
        <dbReference type="Proteomes" id="UP000239415"/>
    </source>
</evidence>
<evidence type="ECO:0000256" key="3">
    <source>
        <dbReference type="ARBA" id="ARBA00022692"/>
    </source>
</evidence>
<keyword evidence="4 6" id="KW-1133">Transmembrane helix</keyword>
<dbReference type="Pfam" id="PF09678">
    <property type="entry name" value="Caa3_CtaG"/>
    <property type="match status" value="1"/>
</dbReference>
<feature type="transmembrane region" description="Helical" evidence="6">
    <location>
        <begin position="43"/>
        <end position="67"/>
    </location>
</feature>
<evidence type="ECO:0000256" key="4">
    <source>
        <dbReference type="ARBA" id="ARBA00022989"/>
    </source>
</evidence>
<keyword evidence="3 6" id="KW-0812">Transmembrane</keyword>
<comment type="caution">
    <text evidence="7">The sequence shown here is derived from an EMBL/GenBank/DDBJ whole genome shotgun (WGS) entry which is preliminary data.</text>
</comment>
<evidence type="ECO:0000256" key="1">
    <source>
        <dbReference type="ARBA" id="ARBA00004651"/>
    </source>
</evidence>
<evidence type="ECO:0000256" key="5">
    <source>
        <dbReference type="ARBA" id="ARBA00023136"/>
    </source>
</evidence>
<proteinExistence type="predicted"/>